<dbReference type="Pfam" id="PF13173">
    <property type="entry name" value="AAA_14"/>
    <property type="match status" value="1"/>
</dbReference>
<dbReference type="GO" id="GO:0005524">
    <property type="term" value="F:ATP binding"/>
    <property type="evidence" value="ECO:0007669"/>
    <property type="project" value="UniProtKB-KW"/>
</dbReference>
<dbReference type="PANTHER" id="PTHR43566">
    <property type="entry name" value="CONSERVED PROTEIN"/>
    <property type="match status" value="1"/>
</dbReference>
<gene>
    <name evidence="3" type="ORF">EMO92_03570</name>
</gene>
<dbReference type="AlphaFoldDB" id="A0A5J5E9W6"/>
<keyword evidence="3" id="KW-0067">ATP-binding</keyword>
<reference evidence="3 4" key="1">
    <citation type="journal article" date="2019" name="Syst. Appl. Microbiol.">
        <title>Characterization of Bifidobacterium species in feaces of the Egyptian fruit bat: Description of B. vespertilionis sp. nov. and B. rousetti sp. nov.</title>
        <authorList>
            <person name="Modesto M."/>
            <person name="Satti M."/>
            <person name="Watanabe K."/>
            <person name="Puglisi E."/>
            <person name="Morelli L."/>
            <person name="Huang C.-H."/>
            <person name="Liou J.-S."/>
            <person name="Miyashita M."/>
            <person name="Tamura T."/>
            <person name="Saito S."/>
            <person name="Mori K."/>
            <person name="Huang L."/>
            <person name="Sciavilla P."/>
            <person name="Sandri C."/>
            <person name="Spiezio C."/>
            <person name="Vitali F."/>
            <person name="Cavalieri D."/>
            <person name="Perpetuini G."/>
            <person name="Tofalo R."/>
            <person name="Bonetti A."/>
            <person name="Arita M."/>
            <person name="Mattarelli P."/>
        </authorList>
    </citation>
    <scope>NUCLEOTIDE SEQUENCE [LARGE SCALE GENOMIC DNA]</scope>
    <source>
        <strain evidence="3 4">RST19</strain>
    </source>
</reference>
<evidence type="ECO:0000259" key="2">
    <source>
        <dbReference type="Pfam" id="PF13635"/>
    </source>
</evidence>
<proteinExistence type="predicted"/>
<evidence type="ECO:0000313" key="3">
    <source>
        <dbReference type="EMBL" id="KAA8825981.1"/>
    </source>
</evidence>
<dbReference type="InterPro" id="IPR027417">
    <property type="entry name" value="P-loop_NTPase"/>
</dbReference>
<feature type="domain" description="DUF4143" evidence="2">
    <location>
        <begin position="191"/>
        <end position="351"/>
    </location>
</feature>
<sequence length="404" mass="45600">MFENSANPRRGKGHSPMIPRELTAKLQSLAELFPAVTLTGPRQSGKSTLVRATFPNYRYVSLEDEDMREAALDDPRAFLSRYDNHVILDEVQRTPALFSYLQGVIDQHNAPGQYILSGSQNFLLMNRISQSLAGRVAVLHLLPLSYSELSAAHREPNTIDDFLLQGCYPRPVTLGIDPADFFPSYIKTYIDRDVRAELGIKKITEFNTFLTLCATRVGEVLNITSLANDCGISTDTARDWLSVLEASFITLRLHPYHKNYGKRLIKAPKLYFYDTGLAANLLGIESADQLFTSQNRGNLYENAIVVEIIKRYQAIGREPKLFYWRDSNQKEVDLIIERGGRPQYAIEVKSSSTYRPKSFENLEDLAPLMGVDPQHRFIVYGGSEAIDTRHGHVIGINDVGRLVR</sequence>
<evidence type="ECO:0000313" key="4">
    <source>
        <dbReference type="Proteomes" id="UP000326251"/>
    </source>
</evidence>
<protein>
    <submittedName>
        <fullName evidence="3">ATP-binding protein</fullName>
    </submittedName>
</protein>
<comment type="caution">
    <text evidence="3">The sequence shown here is derived from an EMBL/GenBank/DDBJ whole genome shotgun (WGS) entry which is preliminary data.</text>
</comment>
<dbReference type="PANTHER" id="PTHR43566:SF2">
    <property type="entry name" value="DUF4143 DOMAIN-CONTAINING PROTEIN"/>
    <property type="match status" value="1"/>
</dbReference>
<keyword evidence="3" id="KW-0547">Nucleotide-binding</keyword>
<name>A0A5J5E9W6_9BIFI</name>
<organism evidence="3 4">
    <name type="scientific">Bifidobacterium reuteri</name>
    <dbReference type="NCBI Taxonomy" id="983706"/>
    <lineage>
        <taxon>Bacteria</taxon>
        <taxon>Bacillati</taxon>
        <taxon>Actinomycetota</taxon>
        <taxon>Actinomycetes</taxon>
        <taxon>Bifidobacteriales</taxon>
        <taxon>Bifidobacteriaceae</taxon>
        <taxon>Bifidobacterium</taxon>
    </lineage>
</organism>
<dbReference type="Pfam" id="PF13635">
    <property type="entry name" value="DUF4143"/>
    <property type="match status" value="1"/>
</dbReference>
<dbReference type="InterPro" id="IPR041682">
    <property type="entry name" value="AAA_14"/>
</dbReference>
<dbReference type="SUPFAM" id="SSF52540">
    <property type="entry name" value="P-loop containing nucleoside triphosphate hydrolases"/>
    <property type="match status" value="1"/>
</dbReference>
<accession>A0A5J5E9W6</accession>
<dbReference type="Proteomes" id="UP000326251">
    <property type="component" value="Unassembled WGS sequence"/>
</dbReference>
<dbReference type="EMBL" id="RZUG01000004">
    <property type="protein sequence ID" value="KAA8825981.1"/>
    <property type="molecule type" value="Genomic_DNA"/>
</dbReference>
<dbReference type="InterPro" id="IPR025420">
    <property type="entry name" value="DUF4143"/>
</dbReference>
<evidence type="ECO:0000259" key="1">
    <source>
        <dbReference type="Pfam" id="PF13173"/>
    </source>
</evidence>
<feature type="domain" description="AAA" evidence="1">
    <location>
        <begin position="34"/>
        <end position="149"/>
    </location>
</feature>